<feature type="binding site" evidence="1">
    <location>
        <position position="83"/>
    </location>
    <ligand>
        <name>Mg(2+)</name>
        <dbReference type="ChEBI" id="CHEBI:18420"/>
        <label>1</label>
        <note>catalytic</note>
    </ligand>
</feature>
<dbReference type="Pfam" id="PF00459">
    <property type="entry name" value="Inositol_P"/>
    <property type="match status" value="1"/>
</dbReference>
<dbReference type="Gene3D" id="3.40.190.80">
    <property type="match status" value="1"/>
</dbReference>
<feature type="binding site" evidence="1">
    <location>
        <position position="80"/>
    </location>
    <ligand>
        <name>Mg(2+)</name>
        <dbReference type="ChEBI" id="CHEBI:18420"/>
        <label>1</label>
        <note>catalytic</note>
    </ligand>
</feature>
<dbReference type="GO" id="GO:0006020">
    <property type="term" value="P:inositol metabolic process"/>
    <property type="evidence" value="ECO:0007669"/>
    <property type="project" value="TreeGrafter"/>
</dbReference>
<dbReference type="GO" id="GO:0046872">
    <property type="term" value="F:metal ion binding"/>
    <property type="evidence" value="ECO:0007669"/>
    <property type="project" value="UniProtKB-KW"/>
</dbReference>
<evidence type="ECO:0000313" key="3">
    <source>
        <dbReference type="Proteomes" id="UP000326912"/>
    </source>
</evidence>
<dbReference type="Proteomes" id="UP000326912">
    <property type="component" value="Unassembled WGS sequence"/>
</dbReference>
<feature type="binding site" evidence="1">
    <location>
        <position position="62"/>
    </location>
    <ligand>
        <name>Mg(2+)</name>
        <dbReference type="ChEBI" id="CHEBI:18420"/>
        <label>1</label>
        <note>catalytic</note>
    </ligand>
</feature>
<name>A0A5J4L2W1_9CHLR</name>
<dbReference type="AlphaFoldDB" id="A0A5J4L2W1"/>
<protein>
    <recommendedName>
        <fullName evidence="4">Inositol monophosphatase</fullName>
    </recommendedName>
</protein>
<organism evidence="2 3">
    <name type="scientific">Dictyobacter vulcani</name>
    <dbReference type="NCBI Taxonomy" id="2607529"/>
    <lineage>
        <taxon>Bacteria</taxon>
        <taxon>Bacillati</taxon>
        <taxon>Chloroflexota</taxon>
        <taxon>Ktedonobacteria</taxon>
        <taxon>Ktedonobacterales</taxon>
        <taxon>Dictyobacteraceae</taxon>
        <taxon>Dictyobacter</taxon>
    </lineage>
</organism>
<dbReference type="PANTHER" id="PTHR20854">
    <property type="entry name" value="INOSITOL MONOPHOSPHATASE"/>
    <property type="match status" value="1"/>
</dbReference>
<dbReference type="RefSeq" id="WP_151759405.1">
    <property type="nucleotide sequence ID" value="NZ_BKZW01000004.1"/>
</dbReference>
<dbReference type="SUPFAM" id="SSF56655">
    <property type="entry name" value="Carbohydrate phosphatase"/>
    <property type="match status" value="1"/>
</dbReference>
<evidence type="ECO:0000256" key="1">
    <source>
        <dbReference type="PIRSR" id="PIRSR600760-2"/>
    </source>
</evidence>
<sequence>MLELLEQLFRQVRAYTQAERYDRKQVYARSQKHTTMQFDRDAEDLIINGLTESGLGFEIITEERPTFATSENPQYRIVVDPIDGSTNVERGVMVAAVALAVLPIDAAVIPENVQWALVGELYTGTVFEAQKGGGAFRNGRRCQVSSTTAMKDCVAGLNLDGRNGDTLRALLTESPRLGVVRRTGSSAIDSVYVASGTYDAYIDIGDEITGESFLASASIVLEAGGIVTDHEGKALRPINTLNDKYSLSWPVARSSIRTFWLKSSAAAWPERCVGLTVMLQGILLLVYV</sequence>
<dbReference type="GO" id="GO:0008934">
    <property type="term" value="F:inositol monophosphate 1-phosphatase activity"/>
    <property type="evidence" value="ECO:0007669"/>
    <property type="project" value="TreeGrafter"/>
</dbReference>
<evidence type="ECO:0008006" key="4">
    <source>
        <dbReference type="Google" id="ProtNLM"/>
    </source>
</evidence>
<evidence type="ECO:0000313" key="2">
    <source>
        <dbReference type="EMBL" id="GER91806.1"/>
    </source>
</evidence>
<keyword evidence="3" id="KW-1185">Reference proteome</keyword>
<dbReference type="PRINTS" id="PR00377">
    <property type="entry name" value="IMPHPHTASES"/>
</dbReference>
<accession>A0A5J4L2W1</accession>
<proteinExistence type="predicted"/>
<reference evidence="2 3" key="1">
    <citation type="submission" date="2019-10" db="EMBL/GenBank/DDBJ databases">
        <title>Dictyobacter vulcani sp. nov., within the class Ktedonobacteria, isolated from soil of volcanic Mt. Zao.</title>
        <authorList>
            <person name="Zheng Y."/>
            <person name="Wang C.M."/>
            <person name="Sakai Y."/>
            <person name="Abe K."/>
            <person name="Yokota A."/>
            <person name="Yabe S."/>
        </authorList>
    </citation>
    <scope>NUCLEOTIDE SEQUENCE [LARGE SCALE GENOMIC DNA]</scope>
    <source>
        <strain evidence="2 3">W12</strain>
    </source>
</reference>
<keyword evidence="1" id="KW-0460">Magnesium</keyword>
<dbReference type="Gene3D" id="3.30.540.10">
    <property type="entry name" value="Fructose-1,6-Bisphosphatase, subunit A, domain 1"/>
    <property type="match status" value="1"/>
</dbReference>
<dbReference type="InterPro" id="IPR000760">
    <property type="entry name" value="Inositol_monophosphatase-like"/>
</dbReference>
<gene>
    <name evidence="2" type="ORF">KDW_59680</name>
</gene>
<comment type="caution">
    <text evidence="2">The sequence shown here is derived from an EMBL/GenBank/DDBJ whole genome shotgun (WGS) entry which is preliminary data.</text>
</comment>
<keyword evidence="1" id="KW-0479">Metal-binding</keyword>
<dbReference type="GO" id="GO:0007165">
    <property type="term" value="P:signal transduction"/>
    <property type="evidence" value="ECO:0007669"/>
    <property type="project" value="TreeGrafter"/>
</dbReference>
<feature type="binding site" evidence="1">
    <location>
        <position position="82"/>
    </location>
    <ligand>
        <name>Mg(2+)</name>
        <dbReference type="ChEBI" id="CHEBI:18420"/>
        <label>1</label>
        <note>catalytic</note>
    </ligand>
</feature>
<comment type="cofactor">
    <cofactor evidence="1">
        <name>Mg(2+)</name>
        <dbReference type="ChEBI" id="CHEBI:18420"/>
    </cofactor>
</comment>
<dbReference type="EMBL" id="BKZW01000004">
    <property type="protein sequence ID" value="GER91806.1"/>
    <property type="molecule type" value="Genomic_DNA"/>
</dbReference>
<dbReference type="PANTHER" id="PTHR20854:SF4">
    <property type="entry name" value="INOSITOL-1-MONOPHOSPHATASE-RELATED"/>
    <property type="match status" value="1"/>
</dbReference>